<evidence type="ECO:0000256" key="10">
    <source>
        <dbReference type="ARBA" id="ARBA00022741"/>
    </source>
</evidence>
<dbReference type="InterPro" id="IPR018109">
    <property type="entry name" value="Folylpolyglutamate_synth_CS"/>
</dbReference>
<dbReference type="SUPFAM" id="SSF53623">
    <property type="entry name" value="MurD-like peptide ligases, catalytic domain"/>
    <property type="match status" value="1"/>
</dbReference>
<dbReference type="InterPro" id="IPR005762">
    <property type="entry name" value="MurD"/>
</dbReference>
<evidence type="ECO:0000256" key="18">
    <source>
        <dbReference type="ARBA" id="ARBA00047632"/>
    </source>
</evidence>
<evidence type="ECO:0000256" key="19">
    <source>
        <dbReference type="HAMAP-Rule" id="MF_00639"/>
    </source>
</evidence>
<keyword evidence="24" id="KW-1185">Reference proteome</keyword>
<evidence type="ECO:0000256" key="15">
    <source>
        <dbReference type="ARBA" id="ARBA00023316"/>
    </source>
</evidence>
<dbReference type="PROSITE" id="PS01011">
    <property type="entry name" value="FOLYLPOLYGLU_SYNT_1"/>
    <property type="match status" value="1"/>
</dbReference>
<evidence type="ECO:0000256" key="7">
    <source>
        <dbReference type="ARBA" id="ARBA00022490"/>
    </source>
</evidence>
<keyword evidence="7 19" id="KW-0963">Cytoplasm</keyword>
<evidence type="ECO:0000313" key="24">
    <source>
        <dbReference type="Proteomes" id="UP001236559"/>
    </source>
</evidence>
<evidence type="ECO:0000259" key="22">
    <source>
        <dbReference type="Pfam" id="PF08245"/>
    </source>
</evidence>
<dbReference type="PANTHER" id="PTHR43692">
    <property type="entry name" value="UDP-N-ACETYLMURAMOYLALANINE--D-GLUTAMATE LIGASE"/>
    <property type="match status" value="1"/>
</dbReference>
<keyword evidence="9 19" id="KW-0132">Cell division</keyword>
<reference evidence="23 24" key="1">
    <citation type="submission" date="2023-07" db="EMBL/GenBank/DDBJ databases">
        <title>Genomic Encyclopedia of Type Strains, Phase IV (KMG-IV): sequencing the most valuable type-strain genomes for metagenomic binning, comparative biology and taxonomic classification.</title>
        <authorList>
            <person name="Goeker M."/>
        </authorList>
    </citation>
    <scope>NUCLEOTIDE SEQUENCE [LARGE SCALE GENOMIC DNA]</scope>
    <source>
        <strain evidence="23 24">DSM 22616</strain>
    </source>
</reference>
<keyword evidence="11 19" id="KW-0067">ATP-binding</keyword>
<keyword evidence="14 19" id="KW-0131">Cell cycle</keyword>
<dbReference type="SUPFAM" id="SSF51984">
    <property type="entry name" value="MurCD N-terminal domain"/>
    <property type="match status" value="1"/>
</dbReference>
<evidence type="ECO:0000256" key="3">
    <source>
        <dbReference type="ARBA" id="ARBA00004752"/>
    </source>
</evidence>
<evidence type="ECO:0000256" key="16">
    <source>
        <dbReference type="ARBA" id="ARBA00030398"/>
    </source>
</evidence>
<gene>
    <name evidence="19" type="primary">murD</name>
    <name evidence="23" type="ORF">J2S72_000035</name>
</gene>
<evidence type="ECO:0000256" key="20">
    <source>
        <dbReference type="RuleBase" id="RU003664"/>
    </source>
</evidence>
<dbReference type="InterPro" id="IPR004101">
    <property type="entry name" value="Mur_ligase_C"/>
</dbReference>
<dbReference type="InterPro" id="IPR013221">
    <property type="entry name" value="Mur_ligase_cen"/>
</dbReference>
<comment type="pathway">
    <text evidence="3 19 20">Cell wall biogenesis; peptidoglycan biosynthesis.</text>
</comment>
<dbReference type="Pfam" id="PF08245">
    <property type="entry name" value="Mur_ligase_M"/>
    <property type="match status" value="1"/>
</dbReference>
<dbReference type="GO" id="GO:0008764">
    <property type="term" value="F:UDP-N-acetylmuramoylalanine-D-glutamate ligase activity"/>
    <property type="evidence" value="ECO:0007669"/>
    <property type="project" value="UniProtKB-EC"/>
</dbReference>
<keyword evidence="15 19" id="KW-0961">Cell wall biogenesis/degradation</keyword>
<dbReference type="InterPro" id="IPR036565">
    <property type="entry name" value="Mur-like_cat_sf"/>
</dbReference>
<evidence type="ECO:0000256" key="2">
    <source>
        <dbReference type="ARBA" id="ARBA00004496"/>
    </source>
</evidence>
<dbReference type="EMBL" id="JAUSTN010000001">
    <property type="protein sequence ID" value="MDQ0274039.1"/>
    <property type="molecule type" value="Genomic_DNA"/>
</dbReference>
<keyword evidence="10 19" id="KW-0547">Nucleotide-binding</keyword>
<evidence type="ECO:0000256" key="17">
    <source>
        <dbReference type="ARBA" id="ARBA00032324"/>
    </source>
</evidence>
<evidence type="ECO:0000256" key="12">
    <source>
        <dbReference type="ARBA" id="ARBA00022960"/>
    </source>
</evidence>
<protein>
    <recommendedName>
        <fullName evidence="6 19">UDP-N-acetylmuramoylalanine--D-glutamate ligase</fullName>
        <ecNumber evidence="5 19">6.3.2.9</ecNumber>
    </recommendedName>
    <alternativeName>
        <fullName evidence="17 19">D-glutamic acid-adding enzyme</fullName>
    </alternativeName>
    <alternativeName>
        <fullName evidence="16 19">UDP-N-acetylmuramoyl-L-alanyl-D-glutamate synthetase</fullName>
    </alternativeName>
</protein>
<comment type="caution">
    <text evidence="23">The sequence shown here is derived from an EMBL/GenBank/DDBJ whole genome shotgun (WGS) entry which is preliminary data.</text>
</comment>
<dbReference type="EC" id="6.3.2.9" evidence="5 19"/>
<accession>A0ABU0AT50</accession>
<evidence type="ECO:0000256" key="9">
    <source>
        <dbReference type="ARBA" id="ARBA00022618"/>
    </source>
</evidence>
<evidence type="ECO:0000313" key="23">
    <source>
        <dbReference type="EMBL" id="MDQ0274039.1"/>
    </source>
</evidence>
<dbReference type="Pfam" id="PF02875">
    <property type="entry name" value="Mur_ligase_C"/>
    <property type="match status" value="1"/>
</dbReference>
<sequence>MKNILLIGTGITGKSLYDYYKDKDVNLYIYDDKDFSGFEKAKKFDGNFNNIDFLVKSPGIKPNHRLIEEAEKLGIKVYSDLELAFSLLKTKNTVAVTGTNGKTTVTMLIGKILENMGKTYLVGNIGNGIFDCLDEISEKDYLVVECSSFQLAFTNKFHPHVGVITNITSDHLDWHGSLYNYQEAKKNIYKNMTNEDYLIINFDDPFLKTMEGPKTNLLAYAMEYPHLNGAFIKDNAFYTLIEGKLEKIMDTDKVLLKGDHNKGNILGAILAAKVYGVKNEIIEKTLMEFKGAPHRIEFVRKINGVEYYNDSKGTNPDSTDVALKAFKNIILIAGGYDKKSDFYEMLKNNKDAIKKMILLGATKDKLKNEGEKLNIPYHVVDDLEEAVNFAYKTAKKDDVVLLSPACASWDMFKNYEERGDKFKELVRNL</sequence>
<proteinExistence type="inferred from homology"/>
<evidence type="ECO:0000256" key="8">
    <source>
        <dbReference type="ARBA" id="ARBA00022598"/>
    </source>
</evidence>
<organism evidence="23 24">
    <name type="scientific">Peptoniphilus koenoeneniae</name>
    <dbReference type="NCBI Taxonomy" id="507751"/>
    <lineage>
        <taxon>Bacteria</taxon>
        <taxon>Bacillati</taxon>
        <taxon>Bacillota</taxon>
        <taxon>Tissierellia</taxon>
        <taxon>Tissierellales</taxon>
        <taxon>Peptoniphilaceae</taxon>
        <taxon>Peptoniphilus</taxon>
    </lineage>
</organism>
<evidence type="ECO:0000256" key="6">
    <source>
        <dbReference type="ARBA" id="ARBA00015655"/>
    </source>
</evidence>
<feature type="domain" description="Mur ligase central" evidence="22">
    <location>
        <begin position="96"/>
        <end position="272"/>
    </location>
</feature>
<dbReference type="PANTHER" id="PTHR43692:SF1">
    <property type="entry name" value="UDP-N-ACETYLMURAMOYLALANINE--D-GLUTAMATE LIGASE"/>
    <property type="match status" value="1"/>
</dbReference>
<comment type="subcellular location">
    <subcellularLocation>
        <location evidence="2 19 20">Cytoplasm</location>
    </subcellularLocation>
</comment>
<dbReference type="Gene3D" id="3.90.190.20">
    <property type="entry name" value="Mur ligase, C-terminal domain"/>
    <property type="match status" value="1"/>
</dbReference>
<dbReference type="NCBIfam" id="TIGR01087">
    <property type="entry name" value="murD"/>
    <property type="match status" value="1"/>
</dbReference>
<evidence type="ECO:0000256" key="4">
    <source>
        <dbReference type="ARBA" id="ARBA00010416"/>
    </source>
</evidence>
<evidence type="ECO:0000256" key="14">
    <source>
        <dbReference type="ARBA" id="ARBA00023306"/>
    </source>
</evidence>
<evidence type="ECO:0000256" key="11">
    <source>
        <dbReference type="ARBA" id="ARBA00022840"/>
    </source>
</evidence>
<dbReference type="RefSeq" id="WP_023054817.1">
    <property type="nucleotide sequence ID" value="NZ_JAUSTN010000001.1"/>
</dbReference>
<name>A0ABU0AT50_9FIRM</name>
<evidence type="ECO:0000256" key="13">
    <source>
        <dbReference type="ARBA" id="ARBA00022984"/>
    </source>
</evidence>
<comment type="catalytic activity">
    <reaction evidence="18 19 20">
        <text>UDP-N-acetyl-alpha-D-muramoyl-L-alanine + D-glutamate + ATP = UDP-N-acetyl-alpha-D-muramoyl-L-alanyl-D-glutamate + ADP + phosphate + H(+)</text>
        <dbReference type="Rhea" id="RHEA:16429"/>
        <dbReference type="ChEBI" id="CHEBI:15378"/>
        <dbReference type="ChEBI" id="CHEBI:29986"/>
        <dbReference type="ChEBI" id="CHEBI:30616"/>
        <dbReference type="ChEBI" id="CHEBI:43474"/>
        <dbReference type="ChEBI" id="CHEBI:83898"/>
        <dbReference type="ChEBI" id="CHEBI:83900"/>
        <dbReference type="ChEBI" id="CHEBI:456216"/>
        <dbReference type="EC" id="6.3.2.9"/>
    </reaction>
</comment>
<evidence type="ECO:0000259" key="21">
    <source>
        <dbReference type="Pfam" id="PF02875"/>
    </source>
</evidence>
<evidence type="ECO:0000256" key="1">
    <source>
        <dbReference type="ARBA" id="ARBA00002734"/>
    </source>
</evidence>
<dbReference type="InterPro" id="IPR036615">
    <property type="entry name" value="Mur_ligase_C_dom_sf"/>
</dbReference>
<feature type="binding site" evidence="19">
    <location>
        <begin position="98"/>
        <end position="104"/>
    </location>
    <ligand>
        <name>ATP</name>
        <dbReference type="ChEBI" id="CHEBI:30616"/>
    </ligand>
</feature>
<dbReference type="Gene3D" id="3.40.1190.10">
    <property type="entry name" value="Mur-like, catalytic domain"/>
    <property type="match status" value="1"/>
</dbReference>
<comment type="similarity">
    <text evidence="4 19">Belongs to the MurCDEF family.</text>
</comment>
<comment type="function">
    <text evidence="1 19 20">Cell wall formation. Catalyzes the addition of glutamate to the nucleotide precursor UDP-N-acetylmuramoyl-L-alanine (UMA).</text>
</comment>
<keyword evidence="13 19" id="KW-0573">Peptidoglycan synthesis</keyword>
<evidence type="ECO:0000256" key="5">
    <source>
        <dbReference type="ARBA" id="ARBA00012212"/>
    </source>
</evidence>
<dbReference type="SUPFAM" id="SSF53244">
    <property type="entry name" value="MurD-like peptide ligases, peptide-binding domain"/>
    <property type="match status" value="1"/>
</dbReference>
<dbReference type="HAMAP" id="MF_00639">
    <property type="entry name" value="MurD"/>
    <property type="match status" value="1"/>
</dbReference>
<dbReference type="Proteomes" id="UP001236559">
    <property type="component" value="Unassembled WGS sequence"/>
</dbReference>
<dbReference type="Gene3D" id="3.40.50.720">
    <property type="entry name" value="NAD(P)-binding Rossmann-like Domain"/>
    <property type="match status" value="1"/>
</dbReference>
<keyword evidence="8 19" id="KW-0436">Ligase</keyword>
<keyword evidence="12 19" id="KW-0133">Cell shape</keyword>
<feature type="domain" description="Mur ligase C-terminal" evidence="21">
    <location>
        <begin position="294"/>
        <end position="406"/>
    </location>
</feature>